<dbReference type="AlphaFoldDB" id="A0A172USS2"/>
<keyword evidence="4" id="KW-1185">Reference proteome</keyword>
<reference evidence="3 4" key="1">
    <citation type="submission" date="2016-05" db="EMBL/GenBank/DDBJ databases">
        <title>Complete genome sequence of a phthalic acid esters degrading Mycobacterium sp. YC-RL4.</title>
        <authorList>
            <person name="Ren L."/>
            <person name="Fan S."/>
            <person name="Ruth N."/>
            <person name="Jia Y."/>
            <person name="Wang J."/>
            <person name="Qiao C."/>
        </authorList>
    </citation>
    <scope>NUCLEOTIDE SEQUENCE [LARGE SCALE GENOMIC DNA]</scope>
    <source>
        <strain evidence="3 4">YC-RL4</strain>
    </source>
</reference>
<dbReference type="Gene3D" id="3.30.2320.10">
    <property type="entry name" value="hypothetical protein PF0899 domain"/>
    <property type="match status" value="1"/>
</dbReference>
<feature type="domain" description="Phage capsid-like C-terminal" evidence="2">
    <location>
        <begin position="10"/>
        <end position="276"/>
    </location>
</feature>
<accession>A0A172USS2</accession>
<evidence type="ECO:0000259" key="2">
    <source>
        <dbReference type="Pfam" id="PF05065"/>
    </source>
</evidence>
<evidence type="ECO:0000313" key="4">
    <source>
        <dbReference type="Proteomes" id="UP000077143"/>
    </source>
</evidence>
<dbReference type="EMBL" id="CP015596">
    <property type="protein sequence ID" value="ANE82237.1"/>
    <property type="molecule type" value="Genomic_DNA"/>
</dbReference>
<dbReference type="KEGG" id="madi:A7U43_25940"/>
<dbReference type="InterPro" id="IPR054612">
    <property type="entry name" value="Phage_capsid-like_C"/>
</dbReference>
<gene>
    <name evidence="3" type="ORF">A7U43_25940</name>
</gene>
<proteinExistence type="predicted"/>
<dbReference type="InterPro" id="IPR024455">
    <property type="entry name" value="Phage_capsid"/>
</dbReference>
<dbReference type="Proteomes" id="UP000077143">
    <property type="component" value="Chromosome"/>
</dbReference>
<dbReference type="RefSeq" id="WP_068000767.1">
    <property type="nucleotide sequence ID" value="NZ_CP015596.1"/>
</dbReference>
<dbReference type="Pfam" id="PF05065">
    <property type="entry name" value="Phage_capsid"/>
    <property type="match status" value="1"/>
</dbReference>
<dbReference type="Gene3D" id="3.30.2400.10">
    <property type="entry name" value="Major capsid protein gp5"/>
    <property type="match status" value="1"/>
</dbReference>
<dbReference type="OrthoDB" id="3233650at2"/>
<evidence type="ECO:0000313" key="3">
    <source>
        <dbReference type="EMBL" id="ANE82237.1"/>
    </source>
</evidence>
<dbReference type="SUPFAM" id="SSF56563">
    <property type="entry name" value="Major capsid protein gp5"/>
    <property type="match status" value="1"/>
</dbReference>
<protein>
    <submittedName>
        <fullName evidence="3">Capsid protein</fullName>
    </submittedName>
</protein>
<name>A0A172USS2_9MYCO</name>
<organism evidence="3 4">
    <name type="scientific">Mycobacterium adipatum</name>
    <dbReference type="NCBI Taxonomy" id="1682113"/>
    <lineage>
        <taxon>Bacteria</taxon>
        <taxon>Bacillati</taxon>
        <taxon>Actinomycetota</taxon>
        <taxon>Actinomycetes</taxon>
        <taxon>Mycobacteriales</taxon>
        <taxon>Mycobacteriaceae</taxon>
        <taxon>Mycobacterium</taxon>
    </lineage>
</organism>
<dbReference type="NCBIfam" id="TIGR01554">
    <property type="entry name" value="major_cap_HK97"/>
    <property type="match status" value="1"/>
</dbReference>
<evidence type="ECO:0000256" key="1">
    <source>
        <dbReference type="ARBA" id="ARBA00004328"/>
    </source>
</evidence>
<dbReference type="STRING" id="1682113.A7U43_25940"/>
<comment type="subcellular location">
    <subcellularLocation>
        <location evidence="1">Virion</location>
    </subcellularLocation>
</comment>
<sequence length="283" mass="29886">MALYTTGAAGILTPEQVGDLVVKPVTKASVAMQIATVVTTGSHDFRIPVIESDATAAWTAEGADITPSDVGVDEITVTPKKLAALSIISNELANDSSPEAQEVVGQSIARDLARKIDSAFFGDTVANGPSGLESLMAYQFVDTDSVPLTNVDAFSEAISKAENVGAMVTAFVANADTVLALSKVKKATGSNEPLLQPDPTLPTRRQILGVPLWSVPNTVIGNGIVWAIDGSRVFVVVRQDVDLRVDESRYFESDRIGIRATLRASFGYPHEQSIVRLAAESGS</sequence>